<evidence type="ECO:0000313" key="2">
    <source>
        <dbReference type="EMBL" id="KAK0669843.1"/>
    </source>
</evidence>
<dbReference type="PANTHER" id="PTHR24148">
    <property type="entry name" value="ANKYRIN REPEAT DOMAIN-CONTAINING PROTEIN 39 HOMOLOG-RELATED"/>
    <property type="match status" value="1"/>
</dbReference>
<name>A0AA39ZF29_9PEZI</name>
<evidence type="ECO:0000259" key="1">
    <source>
        <dbReference type="Pfam" id="PF06985"/>
    </source>
</evidence>
<proteinExistence type="predicted"/>
<dbReference type="PANTHER" id="PTHR24148:SF73">
    <property type="entry name" value="HET DOMAIN PROTEIN (AFU_ORTHOLOGUE AFUA_8G01020)"/>
    <property type="match status" value="1"/>
</dbReference>
<dbReference type="Pfam" id="PF06985">
    <property type="entry name" value="HET"/>
    <property type="match status" value="1"/>
</dbReference>
<accession>A0AA39ZF29</accession>
<reference evidence="2" key="1">
    <citation type="submission" date="2023-06" db="EMBL/GenBank/DDBJ databases">
        <title>Genome-scale phylogeny and comparative genomics of the fungal order Sordariales.</title>
        <authorList>
            <consortium name="Lawrence Berkeley National Laboratory"/>
            <person name="Hensen N."/>
            <person name="Bonometti L."/>
            <person name="Westerberg I."/>
            <person name="Brannstrom I.O."/>
            <person name="Guillou S."/>
            <person name="Cros-Aarteil S."/>
            <person name="Calhoun S."/>
            <person name="Haridas S."/>
            <person name="Kuo A."/>
            <person name="Mondo S."/>
            <person name="Pangilinan J."/>
            <person name="Riley R."/>
            <person name="Labutti K."/>
            <person name="Andreopoulos B."/>
            <person name="Lipzen A."/>
            <person name="Chen C."/>
            <person name="Yanf M."/>
            <person name="Daum C."/>
            <person name="Ng V."/>
            <person name="Clum A."/>
            <person name="Steindorff A."/>
            <person name="Ohm R."/>
            <person name="Martin F."/>
            <person name="Silar P."/>
            <person name="Natvig D."/>
            <person name="Lalanne C."/>
            <person name="Gautier V."/>
            <person name="Ament-Velasquez S.L."/>
            <person name="Kruys A."/>
            <person name="Hutchinson M.I."/>
            <person name="Powell A.J."/>
            <person name="Barry K."/>
            <person name="Miller A.N."/>
            <person name="Grigoriev I.V."/>
            <person name="Debuchy R."/>
            <person name="Gladieux P."/>
            <person name="Thoren M.H."/>
            <person name="Johannesson H."/>
        </authorList>
    </citation>
    <scope>NUCLEOTIDE SEQUENCE</scope>
    <source>
        <strain evidence="2">CBS 307.81</strain>
    </source>
</reference>
<sequence>MDPARITSLGGYPPSQIRAVLALLGQQLTTITDRNRHDLLSGASHSRYDGDSLAQAKAILTELKRLNPEISEYFYLKQDVLSDLELRMICSAASPEETQQDVPSFIAVSYCWHYHDWPLAPSATPIVPGWEISKPMMEAVLGVRSCPEEGVWLDKLCIDQGSEADKTTHIASMDAIYRSARRVVILLEDVQLTAEEEEAGLAYRRFYANMSKAVTELAGEEKGRVMEAWFPEQEESLVSSGRGGVVAAAKGFAIKMLTARWFSRAWCAHESRMHPHRRVDNPLLLCFGFDGEVLRFEFRFIYYLALYLADKEPVPGHNTFITAVNDPHPTTIRQLYWRLIRLMPGADRGDSLLQHIVHVLSFGCLKKGDLLCIALNTAGIPLFYAGKDINSTEEVIWIASLLAVAAGDLMPLVMAGSKLKLLDSGEPFISWAIHPTQGMGDERVPNTLPNSINAITPKFIELDLLVFVDQPQKPSQQSLKTAIAMIKEHDLGAVAQELLAAADGSVQRVNGSVSRETATLGATMSVVRTNLDKFLETCLALAMDAGMHWMLNLPSAMASTTKDYQHGAIDGRAPPSLEARLDAAAKSLLHHLDLANPTEQQVKKMISCLATLLDPRLPLLTTGPRRLPLPSFLGGTAFTPSTSNRSYIAIPAAVAHLPAWHERAWIVEPFDPSASPEDPESHLPGREYTDALRRRAMDVELEDVVPVLNTDHDDRRAPMPTREQAAWRLRRRNVLFGCPELDARGIMTREEAWSGDGMAVLRKQRVYGCEDYQWPDIWKAMRMREQQAEIEGRVEDT</sequence>
<protein>
    <recommendedName>
        <fullName evidence="1">Heterokaryon incompatibility domain-containing protein</fullName>
    </recommendedName>
</protein>
<dbReference type="InterPro" id="IPR052895">
    <property type="entry name" value="HetReg/Transcr_Mod"/>
</dbReference>
<gene>
    <name evidence="2" type="ORF">QBC41DRAFT_318965</name>
</gene>
<dbReference type="InterPro" id="IPR010730">
    <property type="entry name" value="HET"/>
</dbReference>
<dbReference type="Proteomes" id="UP001174997">
    <property type="component" value="Unassembled WGS sequence"/>
</dbReference>
<keyword evidence="3" id="KW-1185">Reference proteome</keyword>
<evidence type="ECO:0000313" key="3">
    <source>
        <dbReference type="Proteomes" id="UP001174997"/>
    </source>
</evidence>
<feature type="domain" description="Heterokaryon incompatibility" evidence="1">
    <location>
        <begin position="105"/>
        <end position="270"/>
    </location>
</feature>
<dbReference type="AlphaFoldDB" id="A0AA39ZF29"/>
<comment type="caution">
    <text evidence="2">The sequence shown here is derived from an EMBL/GenBank/DDBJ whole genome shotgun (WGS) entry which is preliminary data.</text>
</comment>
<organism evidence="2 3">
    <name type="scientific">Cercophora samala</name>
    <dbReference type="NCBI Taxonomy" id="330535"/>
    <lineage>
        <taxon>Eukaryota</taxon>
        <taxon>Fungi</taxon>
        <taxon>Dikarya</taxon>
        <taxon>Ascomycota</taxon>
        <taxon>Pezizomycotina</taxon>
        <taxon>Sordariomycetes</taxon>
        <taxon>Sordariomycetidae</taxon>
        <taxon>Sordariales</taxon>
        <taxon>Lasiosphaeriaceae</taxon>
        <taxon>Cercophora</taxon>
    </lineage>
</organism>
<dbReference type="EMBL" id="JAULSY010000038">
    <property type="protein sequence ID" value="KAK0669843.1"/>
    <property type="molecule type" value="Genomic_DNA"/>
</dbReference>